<gene>
    <name evidence="1" type="ORF">ACFQ27_11470</name>
</gene>
<organism evidence="1 2">
    <name type="scientific">Phenylobacterium conjunctum</name>
    <dbReference type="NCBI Taxonomy" id="1298959"/>
    <lineage>
        <taxon>Bacteria</taxon>
        <taxon>Pseudomonadati</taxon>
        <taxon>Pseudomonadota</taxon>
        <taxon>Alphaproteobacteria</taxon>
        <taxon>Caulobacterales</taxon>
        <taxon>Caulobacteraceae</taxon>
        <taxon>Phenylobacterium</taxon>
    </lineage>
</organism>
<name>A0ABW3T3H4_9CAUL</name>
<dbReference type="Gene3D" id="3.30.530.20">
    <property type="match status" value="1"/>
</dbReference>
<keyword evidence="2" id="KW-1185">Reference proteome</keyword>
<dbReference type="SUPFAM" id="SSF55961">
    <property type="entry name" value="Bet v1-like"/>
    <property type="match status" value="1"/>
</dbReference>
<sequence length="182" mass="19630">MPFQPGEMFKPSAGFVFGGGGGQAGSGPPKIEHRIGVQAPAEIIWEILADLPSWSAWNPLYPEAAGEIRIGSVLTLRLALPGQPDRMINPVVMEWVPLEQLHWRLSMLGGMVTSVRYIEIEALGPGNCIVSNGEIFTGLLGGLVVGRLRKSIRRGFTEMGEALAARAEARWREQGGAPKSES</sequence>
<proteinExistence type="predicted"/>
<evidence type="ECO:0000313" key="1">
    <source>
        <dbReference type="EMBL" id="MFD1191200.1"/>
    </source>
</evidence>
<dbReference type="InterPro" id="IPR019587">
    <property type="entry name" value="Polyketide_cyclase/dehydratase"/>
</dbReference>
<comment type="caution">
    <text evidence="1">The sequence shown here is derived from an EMBL/GenBank/DDBJ whole genome shotgun (WGS) entry which is preliminary data.</text>
</comment>
<dbReference type="InterPro" id="IPR023393">
    <property type="entry name" value="START-like_dom_sf"/>
</dbReference>
<protein>
    <submittedName>
        <fullName evidence="1">SRPBCC family protein</fullName>
    </submittedName>
</protein>
<reference evidence="2" key="1">
    <citation type="journal article" date="2019" name="Int. J. Syst. Evol. Microbiol.">
        <title>The Global Catalogue of Microorganisms (GCM) 10K type strain sequencing project: providing services to taxonomists for standard genome sequencing and annotation.</title>
        <authorList>
            <consortium name="The Broad Institute Genomics Platform"/>
            <consortium name="The Broad Institute Genome Sequencing Center for Infectious Disease"/>
            <person name="Wu L."/>
            <person name="Ma J."/>
        </authorList>
    </citation>
    <scope>NUCLEOTIDE SEQUENCE [LARGE SCALE GENOMIC DNA]</scope>
    <source>
        <strain evidence="2">CCUG 55074</strain>
    </source>
</reference>
<dbReference type="PANTHER" id="PTHR36166">
    <property type="entry name" value="CHROMOSOME 9, WHOLE GENOME SHOTGUN SEQUENCE"/>
    <property type="match status" value="1"/>
</dbReference>
<dbReference type="Pfam" id="PF10604">
    <property type="entry name" value="Polyketide_cyc2"/>
    <property type="match status" value="1"/>
</dbReference>
<dbReference type="RefSeq" id="WP_374343111.1">
    <property type="nucleotide sequence ID" value="NZ_JBHTLQ010000023.1"/>
</dbReference>
<accession>A0ABW3T3H4</accession>
<dbReference type="CDD" id="cd07822">
    <property type="entry name" value="SRPBCC_4"/>
    <property type="match status" value="1"/>
</dbReference>
<dbReference type="EMBL" id="JBHTLQ010000023">
    <property type="protein sequence ID" value="MFD1191200.1"/>
    <property type="molecule type" value="Genomic_DNA"/>
</dbReference>
<dbReference type="Proteomes" id="UP001597216">
    <property type="component" value="Unassembled WGS sequence"/>
</dbReference>
<dbReference type="PANTHER" id="PTHR36166:SF1">
    <property type="entry name" value="SRPBCC DOMAIN-CONTAINING PROTEIN"/>
    <property type="match status" value="1"/>
</dbReference>
<evidence type="ECO:0000313" key="2">
    <source>
        <dbReference type="Proteomes" id="UP001597216"/>
    </source>
</evidence>